<evidence type="ECO:0000313" key="3">
    <source>
        <dbReference type="Proteomes" id="UP000077552"/>
    </source>
</evidence>
<proteinExistence type="predicted"/>
<feature type="signal peptide" evidence="1">
    <location>
        <begin position="1"/>
        <end position="37"/>
    </location>
</feature>
<dbReference type="STRING" id="1385699.A7A78_00240"/>
<keyword evidence="3" id="KW-1185">Reference proteome</keyword>
<feature type="chain" id="PRO_5008392267" description="DUF4412 domain-containing protein" evidence="1">
    <location>
        <begin position="38"/>
        <end position="254"/>
    </location>
</feature>
<reference evidence="2 3" key="1">
    <citation type="submission" date="2016-05" db="EMBL/GenBank/DDBJ databases">
        <title>Genome sequencing of Vitellibacter soesokkakensis RSSK-12.</title>
        <authorList>
            <person name="Thevarajoo S."/>
            <person name="Selvaratnam C."/>
            <person name="Goh K.M."/>
            <person name="Chan K.-G."/>
            <person name="Chong C.S."/>
        </authorList>
    </citation>
    <scope>NUCLEOTIDE SEQUENCE [LARGE SCALE GENOMIC DNA]</scope>
    <source>
        <strain evidence="2 3">RSSK-12</strain>
    </source>
</reference>
<name>A0A1A9LGQ7_9FLAO</name>
<sequence length="254" mass="29191">MERKKKTFNHSKIKQMKTLKLIFASTLFLILGSTAIAQPSAAQVKKDVTKTFPGAISIEVIGNGETTEEWEGSTKMYYHRRRVKVVSKTSFDKQLPESRAIVEGLAVYTKQGGNFVYKKYNPGYEELTGMPPVDIDAINEMIKNNICKLVINCNSVVAQPISNWYMTKDSKITWYSPTSFSFKIDTLTIKRWRNPTTLDVVEGKADIRFYRDDMQSDWTRVLDASGFTRVRDLKEEKYTEEELNSMSYLNQVTE</sequence>
<dbReference type="AlphaFoldDB" id="A0A1A9LGQ7"/>
<evidence type="ECO:0000256" key="1">
    <source>
        <dbReference type="SAM" id="SignalP"/>
    </source>
</evidence>
<dbReference type="Proteomes" id="UP000077552">
    <property type="component" value="Unassembled WGS sequence"/>
</dbReference>
<keyword evidence="1" id="KW-0732">Signal</keyword>
<comment type="caution">
    <text evidence="2">The sequence shown here is derived from an EMBL/GenBank/DDBJ whole genome shotgun (WGS) entry which is preliminary data.</text>
</comment>
<evidence type="ECO:0000313" key="2">
    <source>
        <dbReference type="EMBL" id="OAD92383.1"/>
    </source>
</evidence>
<gene>
    <name evidence="2" type="ORF">A7A78_00240</name>
</gene>
<organism evidence="2 3">
    <name type="scientific">Aequorivita soesokkakensis</name>
    <dbReference type="NCBI Taxonomy" id="1385699"/>
    <lineage>
        <taxon>Bacteria</taxon>
        <taxon>Pseudomonadati</taxon>
        <taxon>Bacteroidota</taxon>
        <taxon>Flavobacteriia</taxon>
        <taxon>Flavobacteriales</taxon>
        <taxon>Flavobacteriaceae</taxon>
        <taxon>Aequorivita</taxon>
    </lineage>
</organism>
<dbReference type="EMBL" id="LXIE01000001">
    <property type="protein sequence ID" value="OAD92383.1"/>
    <property type="molecule type" value="Genomic_DNA"/>
</dbReference>
<accession>A0A1A9LGQ7</accession>
<protein>
    <recommendedName>
        <fullName evidence="4">DUF4412 domain-containing protein</fullName>
    </recommendedName>
</protein>
<evidence type="ECO:0008006" key="4">
    <source>
        <dbReference type="Google" id="ProtNLM"/>
    </source>
</evidence>